<dbReference type="Pfam" id="PF13749">
    <property type="entry name" value="HATPase_c_4"/>
    <property type="match status" value="1"/>
</dbReference>
<dbReference type="InterPro" id="IPR038461">
    <property type="entry name" value="Schlafen_AlbA_2_dom_sf"/>
</dbReference>
<dbReference type="InterPro" id="IPR038475">
    <property type="entry name" value="RecG_C_sf"/>
</dbReference>
<accession>A0A445MRA1</accession>
<evidence type="ECO:0000259" key="3">
    <source>
        <dbReference type="Pfam" id="PF21247"/>
    </source>
</evidence>
<reference evidence="4" key="1">
    <citation type="submission" date="2018-01" db="EMBL/GenBank/DDBJ databases">
        <authorList>
            <person name="Regsiter A."/>
            <person name="William W."/>
        </authorList>
    </citation>
    <scope>NUCLEOTIDE SEQUENCE</scope>
    <source>
        <strain evidence="4">TRIP AH-1</strain>
    </source>
</reference>
<dbReference type="PANTHER" id="PTHR30595">
    <property type="entry name" value="GLPR-RELATED TRANSCRIPTIONAL REPRESSOR"/>
    <property type="match status" value="1"/>
</dbReference>
<feature type="compositionally biased region" description="Basic and acidic residues" evidence="1">
    <location>
        <begin position="482"/>
        <end position="496"/>
    </location>
</feature>
<proteinExistence type="predicted"/>
<gene>
    <name evidence="4" type="ORF">PITCH_A1150032</name>
</gene>
<dbReference type="Gene3D" id="3.30.950.30">
    <property type="entry name" value="Schlafen, AAA domain"/>
    <property type="match status" value="1"/>
</dbReference>
<feature type="domain" description="Filamentation induced by cAMP protein Fic-like C-terminal" evidence="3">
    <location>
        <begin position="438"/>
        <end position="484"/>
    </location>
</feature>
<dbReference type="Gene3D" id="3.30.565.60">
    <property type="match status" value="1"/>
</dbReference>
<dbReference type="InterPro" id="IPR007421">
    <property type="entry name" value="Schlafen_AlbA_2_dom"/>
</dbReference>
<name>A0A445MRA1_9BACT</name>
<protein>
    <submittedName>
        <fullName evidence="4">Putative transcriptional regulator</fullName>
    </submittedName>
</protein>
<dbReference type="Pfam" id="PF04326">
    <property type="entry name" value="SLFN_AlbA_2"/>
    <property type="match status" value="1"/>
</dbReference>
<evidence type="ECO:0000259" key="2">
    <source>
        <dbReference type="Pfam" id="PF04326"/>
    </source>
</evidence>
<dbReference type="EMBL" id="OJIN01000019">
    <property type="protein sequence ID" value="SPD71997.1"/>
    <property type="molecule type" value="Genomic_DNA"/>
</dbReference>
<dbReference type="PANTHER" id="PTHR30595:SF6">
    <property type="entry name" value="SCHLAFEN ALBA-2 DOMAIN-CONTAINING PROTEIN"/>
    <property type="match status" value="1"/>
</dbReference>
<dbReference type="Pfam" id="PF21247">
    <property type="entry name" value="Fic-like_C"/>
    <property type="match status" value="1"/>
</dbReference>
<dbReference type="AlphaFoldDB" id="A0A445MRA1"/>
<dbReference type="InterPro" id="IPR049514">
    <property type="entry name" value="Fic-like_C"/>
</dbReference>
<feature type="region of interest" description="Disordered" evidence="1">
    <location>
        <begin position="466"/>
        <end position="496"/>
    </location>
</feature>
<feature type="region of interest" description="Disordered" evidence="1">
    <location>
        <begin position="387"/>
        <end position="413"/>
    </location>
</feature>
<sequence length="496" mass="56214">MTSKTREYPAYLDEPESRRLEFKEDFPAGEKLARTAAAFANGAGGKIVFGVRDKPREIIGIPEDQLFPLEERIANSIFDQCAPTISPEIYIQAAGNKTLLVVEIFPGPDKPYYLKKHGKQDGTYIRVGSTNRKASPETLAELERQRQRVSYDSIPVYDCQEKTVSLDSFKKDYKTKTGKTLNKAKLQNMGLFRQDRDQAYPTHAALLLSDSHIRRRYFPYAKIECARFKGTEKRVFLDQTTIEGPIYAAVEPCMAFIKKNIALGSTIGEVYRQDRWEYPLEAIREALINAVIHRDYALTGSDIKVAIYDDMLEITSPGPLPDTLPIEELGTGRSEIRNRVLAPIFKDLKLIEAWGSGIQKIKNELNDYPEIELALHEVGHAFQVQFRKRGDPGTKPGPSRDQAGTRQALSRHQVGTKLDLSQEQYNILKQCERPRPLAELLQMAERSDRTKFKKGVLNQLLSAGLLEMTEPDSPNSPTQKYRTTDEGRRLIDDMNS</sequence>
<feature type="compositionally biased region" description="Polar residues" evidence="1">
    <location>
        <begin position="472"/>
        <end position="481"/>
    </location>
</feature>
<organism evidence="4">
    <name type="scientific">uncultured Desulfobacterium sp</name>
    <dbReference type="NCBI Taxonomy" id="201089"/>
    <lineage>
        <taxon>Bacteria</taxon>
        <taxon>Pseudomonadati</taxon>
        <taxon>Thermodesulfobacteriota</taxon>
        <taxon>Desulfobacteria</taxon>
        <taxon>Desulfobacterales</taxon>
        <taxon>Desulfobacteriaceae</taxon>
        <taxon>Desulfobacterium</taxon>
        <taxon>environmental samples</taxon>
    </lineage>
</organism>
<evidence type="ECO:0000313" key="4">
    <source>
        <dbReference type="EMBL" id="SPD71997.1"/>
    </source>
</evidence>
<evidence type="ECO:0000256" key="1">
    <source>
        <dbReference type="SAM" id="MobiDB-lite"/>
    </source>
</evidence>
<feature type="domain" description="Schlafen AlbA-2" evidence="2">
    <location>
        <begin position="16"/>
        <end position="134"/>
    </location>
</feature>